<evidence type="ECO:0000313" key="2">
    <source>
        <dbReference type="Proteomes" id="UP000499080"/>
    </source>
</evidence>
<keyword evidence="2" id="KW-1185">Reference proteome</keyword>
<comment type="caution">
    <text evidence="1">The sequence shown here is derived from an EMBL/GenBank/DDBJ whole genome shotgun (WGS) entry which is preliminary data.</text>
</comment>
<protein>
    <submittedName>
        <fullName evidence="1">Uncharacterized protein</fullName>
    </submittedName>
</protein>
<dbReference type="AlphaFoldDB" id="A0A4Y2JX96"/>
<organism evidence="1 2">
    <name type="scientific">Araneus ventricosus</name>
    <name type="common">Orbweaver spider</name>
    <name type="synonym">Epeira ventricosa</name>
    <dbReference type="NCBI Taxonomy" id="182803"/>
    <lineage>
        <taxon>Eukaryota</taxon>
        <taxon>Metazoa</taxon>
        <taxon>Ecdysozoa</taxon>
        <taxon>Arthropoda</taxon>
        <taxon>Chelicerata</taxon>
        <taxon>Arachnida</taxon>
        <taxon>Araneae</taxon>
        <taxon>Araneomorphae</taxon>
        <taxon>Entelegynae</taxon>
        <taxon>Araneoidea</taxon>
        <taxon>Araneidae</taxon>
        <taxon>Araneus</taxon>
    </lineage>
</organism>
<proteinExistence type="predicted"/>
<sequence>MVSKYLQIAKITEELTSSNNKPIKKTQSKPIVRSSLFSVFPQERTTYELPKASRGSA</sequence>
<name>A0A4Y2JX96_ARAVE</name>
<reference evidence="1 2" key="1">
    <citation type="journal article" date="2019" name="Sci. Rep.">
        <title>Orb-weaving spider Araneus ventricosus genome elucidates the spidroin gene catalogue.</title>
        <authorList>
            <person name="Kono N."/>
            <person name="Nakamura H."/>
            <person name="Ohtoshi R."/>
            <person name="Moran D.A.P."/>
            <person name="Shinohara A."/>
            <person name="Yoshida Y."/>
            <person name="Fujiwara M."/>
            <person name="Mori M."/>
            <person name="Tomita M."/>
            <person name="Arakawa K."/>
        </authorList>
    </citation>
    <scope>NUCLEOTIDE SEQUENCE [LARGE SCALE GENOMIC DNA]</scope>
</reference>
<evidence type="ECO:0000313" key="1">
    <source>
        <dbReference type="EMBL" id="GBM95003.1"/>
    </source>
</evidence>
<accession>A0A4Y2JX96</accession>
<dbReference type="EMBL" id="BGPR01269689">
    <property type="protein sequence ID" value="GBM95003.1"/>
    <property type="molecule type" value="Genomic_DNA"/>
</dbReference>
<dbReference type="Proteomes" id="UP000499080">
    <property type="component" value="Unassembled WGS sequence"/>
</dbReference>
<gene>
    <name evidence="1" type="ORF">AVEN_200869_1</name>
</gene>
<feature type="non-terminal residue" evidence="1">
    <location>
        <position position="57"/>
    </location>
</feature>